<accession>A0A0E2H9P6</accession>
<evidence type="ECO:0000313" key="2">
    <source>
        <dbReference type="Proteomes" id="UP000013085"/>
    </source>
</evidence>
<dbReference type="EMBL" id="AGYR01000033">
    <property type="protein sequence ID" value="ENZ13411.1"/>
    <property type="molecule type" value="Genomic_DNA"/>
</dbReference>
<comment type="caution">
    <text evidence="1">The sequence shown here is derived from an EMBL/GenBank/DDBJ whole genome shotgun (WGS) entry which is preliminary data.</text>
</comment>
<proteinExistence type="predicted"/>
<dbReference type="AlphaFoldDB" id="A0A0E2H9P6"/>
<dbReference type="RefSeq" id="WP_002588251.1">
    <property type="nucleotide sequence ID" value="NZ_KB851022.1"/>
</dbReference>
<evidence type="ECO:0008006" key="3">
    <source>
        <dbReference type="Google" id="ProtNLM"/>
    </source>
</evidence>
<dbReference type="HOGENOM" id="CLU_2104724_0_0_9"/>
<dbReference type="Proteomes" id="UP000013085">
    <property type="component" value="Unassembled WGS sequence"/>
</dbReference>
<dbReference type="PATRIC" id="fig|999408.3.peg.3153"/>
<protein>
    <recommendedName>
        <fullName evidence="3">DUF523 domain-containing protein</fullName>
    </recommendedName>
</protein>
<organism evidence="1 2">
    <name type="scientific">[Clostridium] clostridioforme 90A8</name>
    <dbReference type="NCBI Taxonomy" id="999408"/>
    <lineage>
        <taxon>Bacteria</taxon>
        <taxon>Bacillati</taxon>
        <taxon>Bacillota</taxon>
        <taxon>Clostridia</taxon>
        <taxon>Lachnospirales</taxon>
        <taxon>Lachnospiraceae</taxon>
        <taxon>Enterocloster</taxon>
    </lineage>
</organism>
<sequence>MKAVEQGIQLVQLPCPEFTLYGPKRWGHTREQFDNPFFREHCRKILSPVLTQMKAYMGPESREQGLCWRYPHMTVTQRIQLILRPGQAHTCTQISPAGPCICSCAGRKTNQTALL</sequence>
<evidence type="ECO:0000313" key="1">
    <source>
        <dbReference type="EMBL" id="ENZ13411.1"/>
    </source>
</evidence>
<reference evidence="1 2" key="1">
    <citation type="submission" date="2013-01" db="EMBL/GenBank/DDBJ databases">
        <title>The Genome Sequence of Clostridium clostridioforme 90A8.</title>
        <authorList>
            <consortium name="The Broad Institute Genome Sequencing Platform"/>
            <person name="Earl A."/>
            <person name="Ward D."/>
            <person name="Feldgarden M."/>
            <person name="Gevers D."/>
            <person name="Courvalin P."/>
            <person name="Lambert T."/>
            <person name="Walker B."/>
            <person name="Young S.K."/>
            <person name="Zeng Q."/>
            <person name="Gargeya S."/>
            <person name="Fitzgerald M."/>
            <person name="Haas B."/>
            <person name="Abouelleil A."/>
            <person name="Alvarado L."/>
            <person name="Arachchi H.M."/>
            <person name="Berlin A.M."/>
            <person name="Chapman S.B."/>
            <person name="Dewar J."/>
            <person name="Goldberg J."/>
            <person name="Griggs A."/>
            <person name="Gujja S."/>
            <person name="Hansen M."/>
            <person name="Howarth C."/>
            <person name="Imamovic A."/>
            <person name="Larimer J."/>
            <person name="McCowan C."/>
            <person name="Murphy C."/>
            <person name="Neiman D."/>
            <person name="Pearson M."/>
            <person name="Priest M."/>
            <person name="Roberts A."/>
            <person name="Saif S."/>
            <person name="Shea T."/>
            <person name="Sisk P."/>
            <person name="Sykes S."/>
            <person name="Wortman J."/>
            <person name="Nusbaum C."/>
            <person name="Birren B."/>
        </authorList>
    </citation>
    <scope>NUCLEOTIDE SEQUENCE [LARGE SCALE GENOMIC DNA]</scope>
    <source>
        <strain evidence="1 2">90A8</strain>
    </source>
</reference>
<gene>
    <name evidence="1" type="ORF">HMPREF1090_02916</name>
</gene>
<name>A0A0E2H9P6_9FIRM</name>